<comment type="caution">
    <text evidence="6">The sequence shown here is derived from an EMBL/GenBank/DDBJ whole genome shotgun (WGS) entry which is preliminary data.</text>
</comment>
<dbReference type="InterPro" id="IPR029058">
    <property type="entry name" value="AB_hydrolase_fold"/>
</dbReference>
<feature type="domain" description="Carboxylesterase type B" evidence="5">
    <location>
        <begin position="66"/>
        <end position="262"/>
    </location>
</feature>
<evidence type="ECO:0000256" key="2">
    <source>
        <dbReference type="ARBA" id="ARBA00022487"/>
    </source>
</evidence>
<comment type="similarity">
    <text evidence="1 4">Belongs to the type-B carboxylesterase/lipase family.</text>
</comment>
<protein>
    <recommendedName>
        <fullName evidence="4">Carboxylic ester hydrolase</fullName>
        <ecNumber evidence="4">3.1.1.-</ecNumber>
    </recommendedName>
</protein>
<dbReference type="GO" id="GO:0006581">
    <property type="term" value="P:acetylcholine catabolic process"/>
    <property type="evidence" value="ECO:0007669"/>
    <property type="project" value="TreeGrafter"/>
</dbReference>
<dbReference type="PROSITE" id="PS00122">
    <property type="entry name" value="CARBOXYLESTERASE_B_1"/>
    <property type="match status" value="1"/>
</dbReference>
<evidence type="ECO:0000256" key="1">
    <source>
        <dbReference type="ARBA" id="ARBA00005964"/>
    </source>
</evidence>
<dbReference type="InterPro" id="IPR050654">
    <property type="entry name" value="AChE-related_enzymes"/>
</dbReference>
<dbReference type="Proteomes" id="UP000230750">
    <property type="component" value="Unassembled WGS sequence"/>
</dbReference>
<dbReference type="PANTHER" id="PTHR43918:SF4">
    <property type="entry name" value="CARBOXYLIC ESTER HYDROLASE"/>
    <property type="match status" value="1"/>
</dbReference>
<evidence type="ECO:0000256" key="4">
    <source>
        <dbReference type="RuleBase" id="RU361235"/>
    </source>
</evidence>
<gene>
    <name evidence="6" type="ORF">BSL78_16877</name>
</gene>
<evidence type="ECO:0000313" key="7">
    <source>
        <dbReference type="Proteomes" id="UP000230750"/>
    </source>
</evidence>
<evidence type="ECO:0000256" key="3">
    <source>
        <dbReference type="ARBA" id="ARBA00022801"/>
    </source>
</evidence>
<dbReference type="GO" id="GO:0019695">
    <property type="term" value="P:choline metabolic process"/>
    <property type="evidence" value="ECO:0007669"/>
    <property type="project" value="TreeGrafter"/>
</dbReference>
<dbReference type="GO" id="GO:0005886">
    <property type="term" value="C:plasma membrane"/>
    <property type="evidence" value="ECO:0007669"/>
    <property type="project" value="TreeGrafter"/>
</dbReference>
<dbReference type="PANTHER" id="PTHR43918">
    <property type="entry name" value="ACETYLCHOLINESTERASE"/>
    <property type="match status" value="1"/>
</dbReference>
<dbReference type="SUPFAM" id="SSF53474">
    <property type="entry name" value="alpha/beta-Hydrolases"/>
    <property type="match status" value="1"/>
</dbReference>
<proteinExistence type="inferred from homology"/>
<accession>A0A2G8KE55</accession>
<keyword evidence="2" id="KW-0719">Serine esterase</keyword>
<dbReference type="GO" id="GO:0003990">
    <property type="term" value="F:acetylcholinesterase activity"/>
    <property type="evidence" value="ECO:0007669"/>
    <property type="project" value="TreeGrafter"/>
</dbReference>
<dbReference type="OrthoDB" id="19653at2759"/>
<keyword evidence="7" id="KW-1185">Reference proteome</keyword>
<sequence length="279" mass="30749">MDLVQSLVKGNVFCTKMNLAWIGISMFSEGYPSRGTHWFFTFSQKSQGTMGRRLRSRVSTTMLGLEGTSFLEPLKVPQAENCLYLNIWTPEAMEGNNYAVLIWIHGGGFDWGAGTTVVYMGDALTAYNDVVMVSINYRLNGFGFLSTGDNGIPGNFGIWDQHEAIKWVHTHIAKFGGDPDRITLFGQSAGAGSVGFHIVSPYSRDYFNNGILMSGSPYWVGNNIDGARNSAFRAGRNLGCDDVVTSDQLLKCMQEIDEETFAYEMISTPSGPILDYDSS</sequence>
<name>A0A2G8KE55_STIJA</name>
<dbReference type="AlphaFoldDB" id="A0A2G8KE55"/>
<reference evidence="6 7" key="1">
    <citation type="journal article" date="2017" name="PLoS Biol.">
        <title>The sea cucumber genome provides insights into morphological evolution and visceral regeneration.</title>
        <authorList>
            <person name="Zhang X."/>
            <person name="Sun L."/>
            <person name="Yuan J."/>
            <person name="Sun Y."/>
            <person name="Gao Y."/>
            <person name="Zhang L."/>
            <person name="Li S."/>
            <person name="Dai H."/>
            <person name="Hamel J.F."/>
            <person name="Liu C."/>
            <person name="Yu Y."/>
            <person name="Liu S."/>
            <person name="Lin W."/>
            <person name="Guo K."/>
            <person name="Jin S."/>
            <person name="Xu P."/>
            <person name="Storey K.B."/>
            <person name="Huan P."/>
            <person name="Zhang T."/>
            <person name="Zhou Y."/>
            <person name="Zhang J."/>
            <person name="Lin C."/>
            <person name="Li X."/>
            <person name="Xing L."/>
            <person name="Huo D."/>
            <person name="Sun M."/>
            <person name="Wang L."/>
            <person name="Mercier A."/>
            <person name="Li F."/>
            <person name="Yang H."/>
            <person name="Xiang J."/>
        </authorList>
    </citation>
    <scope>NUCLEOTIDE SEQUENCE [LARGE SCALE GENOMIC DNA]</scope>
    <source>
        <strain evidence="6">Shaxun</strain>
        <tissue evidence="6">Muscle</tissue>
    </source>
</reference>
<dbReference type="Pfam" id="PF00135">
    <property type="entry name" value="COesterase"/>
    <property type="match status" value="1"/>
</dbReference>
<dbReference type="InterPro" id="IPR002018">
    <property type="entry name" value="CarbesteraseB"/>
</dbReference>
<dbReference type="InterPro" id="IPR019826">
    <property type="entry name" value="Carboxylesterase_B_AS"/>
</dbReference>
<evidence type="ECO:0000313" key="6">
    <source>
        <dbReference type="EMBL" id="PIK46249.1"/>
    </source>
</evidence>
<dbReference type="STRING" id="307972.A0A2G8KE55"/>
<organism evidence="6 7">
    <name type="scientific">Stichopus japonicus</name>
    <name type="common">Sea cucumber</name>
    <dbReference type="NCBI Taxonomy" id="307972"/>
    <lineage>
        <taxon>Eukaryota</taxon>
        <taxon>Metazoa</taxon>
        <taxon>Echinodermata</taxon>
        <taxon>Eleutherozoa</taxon>
        <taxon>Echinozoa</taxon>
        <taxon>Holothuroidea</taxon>
        <taxon>Aspidochirotacea</taxon>
        <taxon>Aspidochirotida</taxon>
        <taxon>Stichopodidae</taxon>
        <taxon>Apostichopus</taxon>
    </lineage>
</organism>
<dbReference type="GO" id="GO:0005615">
    <property type="term" value="C:extracellular space"/>
    <property type="evidence" value="ECO:0007669"/>
    <property type="project" value="TreeGrafter"/>
</dbReference>
<dbReference type="EC" id="3.1.1.-" evidence="4"/>
<dbReference type="EMBL" id="MRZV01000657">
    <property type="protein sequence ID" value="PIK46249.1"/>
    <property type="molecule type" value="Genomic_DNA"/>
</dbReference>
<dbReference type="Gene3D" id="3.40.50.1820">
    <property type="entry name" value="alpha/beta hydrolase"/>
    <property type="match status" value="1"/>
</dbReference>
<evidence type="ECO:0000259" key="5">
    <source>
        <dbReference type="Pfam" id="PF00135"/>
    </source>
</evidence>
<keyword evidence="3 4" id="KW-0378">Hydrolase</keyword>